<sequence>MSPKQQRGEATVGQVLDAAMRLYAASGEAGLTVSALTTASGVSTGSVYHHFGSLDGVVNALAVRSLERLLTRLGTALLQETDARSGIGAVVLAYLDHARSSPEEARLLHSVAADREGMARAGAIRDSQEARLEPIAAWIHAHQESGELLAGLSAPLIESLVLGPVVGVVRRWLTMGDIDLEEAARVLPDRIWRSVGRD</sequence>
<feature type="DNA-binding region" description="H-T-H motif" evidence="2">
    <location>
        <begin position="32"/>
        <end position="51"/>
    </location>
</feature>
<dbReference type="Proteomes" id="UP001501147">
    <property type="component" value="Unassembled WGS sequence"/>
</dbReference>
<dbReference type="SUPFAM" id="SSF48498">
    <property type="entry name" value="Tetracyclin repressor-like, C-terminal domain"/>
    <property type="match status" value="1"/>
</dbReference>
<feature type="domain" description="HTH tetR-type" evidence="3">
    <location>
        <begin position="9"/>
        <end position="69"/>
    </location>
</feature>
<dbReference type="PROSITE" id="PS50977">
    <property type="entry name" value="HTH_TETR_2"/>
    <property type="match status" value="1"/>
</dbReference>
<protein>
    <submittedName>
        <fullName evidence="4">TetR/AcrR family transcriptional regulator</fullName>
    </submittedName>
</protein>
<dbReference type="EMBL" id="BAABJV010000020">
    <property type="protein sequence ID" value="GAA4793027.1"/>
    <property type="molecule type" value="Genomic_DNA"/>
</dbReference>
<organism evidence="4 5">
    <name type="scientific">Streptomyces sanyensis</name>
    <dbReference type="NCBI Taxonomy" id="568869"/>
    <lineage>
        <taxon>Bacteria</taxon>
        <taxon>Bacillati</taxon>
        <taxon>Actinomycetota</taxon>
        <taxon>Actinomycetes</taxon>
        <taxon>Kitasatosporales</taxon>
        <taxon>Streptomycetaceae</taxon>
        <taxon>Streptomyces</taxon>
    </lineage>
</organism>
<dbReference type="InterPro" id="IPR050109">
    <property type="entry name" value="HTH-type_TetR-like_transc_reg"/>
</dbReference>
<dbReference type="PANTHER" id="PTHR30055:SF187">
    <property type="entry name" value="TRANSCRIPTIONAL REGULATORY PROTEIN"/>
    <property type="match status" value="1"/>
</dbReference>
<evidence type="ECO:0000256" key="2">
    <source>
        <dbReference type="PROSITE-ProRule" id="PRU00335"/>
    </source>
</evidence>
<evidence type="ECO:0000313" key="4">
    <source>
        <dbReference type="EMBL" id="GAA4793027.1"/>
    </source>
</evidence>
<keyword evidence="5" id="KW-1185">Reference proteome</keyword>
<comment type="caution">
    <text evidence="4">The sequence shown here is derived from an EMBL/GenBank/DDBJ whole genome shotgun (WGS) entry which is preliminary data.</text>
</comment>
<evidence type="ECO:0000256" key="1">
    <source>
        <dbReference type="ARBA" id="ARBA00023125"/>
    </source>
</evidence>
<dbReference type="InterPro" id="IPR036271">
    <property type="entry name" value="Tet_transcr_reg_TetR-rel_C_sf"/>
</dbReference>
<dbReference type="SUPFAM" id="SSF46689">
    <property type="entry name" value="Homeodomain-like"/>
    <property type="match status" value="1"/>
</dbReference>
<proteinExistence type="predicted"/>
<evidence type="ECO:0000313" key="5">
    <source>
        <dbReference type="Proteomes" id="UP001501147"/>
    </source>
</evidence>
<keyword evidence="1 2" id="KW-0238">DNA-binding</keyword>
<dbReference type="PANTHER" id="PTHR30055">
    <property type="entry name" value="HTH-TYPE TRANSCRIPTIONAL REGULATOR RUTR"/>
    <property type="match status" value="1"/>
</dbReference>
<accession>A0ABP9BDG0</accession>
<evidence type="ECO:0000259" key="3">
    <source>
        <dbReference type="PROSITE" id="PS50977"/>
    </source>
</evidence>
<reference evidence="5" key="1">
    <citation type="journal article" date="2019" name="Int. J. Syst. Evol. Microbiol.">
        <title>The Global Catalogue of Microorganisms (GCM) 10K type strain sequencing project: providing services to taxonomists for standard genome sequencing and annotation.</title>
        <authorList>
            <consortium name="The Broad Institute Genomics Platform"/>
            <consortium name="The Broad Institute Genome Sequencing Center for Infectious Disease"/>
            <person name="Wu L."/>
            <person name="Ma J."/>
        </authorList>
    </citation>
    <scope>NUCLEOTIDE SEQUENCE [LARGE SCALE GENOMIC DNA]</scope>
    <source>
        <strain evidence="5">JCM 18324</strain>
    </source>
</reference>
<name>A0ABP9BDG0_9ACTN</name>
<dbReference type="InterPro" id="IPR001647">
    <property type="entry name" value="HTH_TetR"/>
</dbReference>
<gene>
    <name evidence="4" type="ORF">GCM10023329_51640</name>
</gene>
<dbReference type="PRINTS" id="PR00455">
    <property type="entry name" value="HTHTETR"/>
</dbReference>
<dbReference type="InterPro" id="IPR009057">
    <property type="entry name" value="Homeodomain-like_sf"/>
</dbReference>
<dbReference type="RefSeq" id="WP_345615867.1">
    <property type="nucleotide sequence ID" value="NZ_BAABJV010000020.1"/>
</dbReference>
<dbReference type="Pfam" id="PF00440">
    <property type="entry name" value="TetR_N"/>
    <property type="match status" value="1"/>
</dbReference>
<dbReference type="Gene3D" id="1.10.357.10">
    <property type="entry name" value="Tetracycline Repressor, domain 2"/>
    <property type="match status" value="1"/>
</dbReference>